<organism evidence="2 3">
    <name type="scientific">Alistipes onderdonkii</name>
    <dbReference type="NCBI Taxonomy" id="328813"/>
    <lineage>
        <taxon>Bacteria</taxon>
        <taxon>Pseudomonadati</taxon>
        <taxon>Bacteroidota</taxon>
        <taxon>Bacteroidia</taxon>
        <taxon>Bacteroidales</taxon>
        <taxon>Rikenellaceae</taxon>
        <taxon>Alistipes</taxon>
    </lineage>
</organism>
<evidence type="ECO:0000313" key="3">
    <source>
        <dbReference type="Proteomes" id="UP000195772"/>
    </source>
</evidence>
<dbReference type="RefSeq" id="WP_087400926.1">
    <property type="nucleotide sequence ID" value="NZ_NFHB01000001.1"/>
</dbReference>
<protein>
    <submittedName>
        <fullName evidence="2">DUF4836 domain-containing protein</fullName>
    </submittedName>
</protein>
<dbReference type="EMBL" id="NFHB01000001">
    <property type="protein sequence ID" value="OUN04801.1"/>
    <property type="molecule type" value="Genomic_DNA"/>
</dbReference>
<accession>A0A1Y3QYN1</accession>
<dbReference type="Pfam" id="PF16120">
    <property type="entry name" value="DUF4836"/>
    <property type="match status" value="1"/>
</dbReference>
<comment type="caution">
    <text evidence="2">The sequence shown here is derived from an EMBL/GenBank/DDBJ whole genome shotgun (WGS) entry which is preliminary data.</text>
</comment>
<dbReference type="OrthoDB" id="1004166at2"/>
<sequence>MKKTLRSLKLACLAAVSMLVVSCGGGADYRNLLPADSFMTMSVNPASLLQKSDAGDIGQHPLFIRLKAELDKAEGITAEEKEYLLALLKNPCESGVDLKKDLFFFMSMDGAMQSPNVRGGMLLPVGDKAKLGALLARIGEKSGIAPRHEGGISVIALGEDSSVSGLCAYNDVAVMLYFAQGSPESAIDAVKKLFAQKCGESLMGDKVVADQLSEKNDINMVMAYSALASMLDSNPMVGSMPMMDALKGATLASSVNFEKGRIVCDAAMSYKDKESEQKMMDFYAYVKPQTGALLHYVPRNTIGAMAYGLDGEKMYSVFSAMPGYGMLMANPMVKQVMDAFSGDCVISFSGITPDRYPVASLLAQVKDPAVLQTIVSNLSGMPIQKAGEGEYTISMGGVTVMFGVKGDVLYCTTDAVVKSALDGADIESLASMSKIFKGQSGSFYVDFEGVNALTAQLVGGNVAPQVEAALSVLAMFEDLEAYGTMKGGTAVVNMTDKEQNSFKTICDKIGELIRLYVPEANL</sequence>
<dbReference type="PROSITE" id="PS51257">
    <property type="entry name" value="PROKAR_LIPOPROTEIN"/>
    <property type="match status" value="1"/>
</dbReference>
<dbReference type="Proteomes" id="UP000195772">
    <property type="component" value="Unassembled WGS sequence"/>
</dbReference>
<dbReference type="InterPro" id="IPR032276">
    <property type="entry name" value="DUF4836"/>
</dbReference>
<keyword evidence="1" id="KW-0732">Signal</keyword>
<name>A0A1Y3QYN1_9BACT</name>
<dbReference type="AlphaFoldDB" id="A0A1Y3QYN1"/>
<gene>
    <name evidence="2" type="ORF">B5G41_00370</name>
</gene>
<proteinExistence type="predicted"/>
<evidence type="ECO:0000313" key="2">
    <source>
        <dbReference type="EMBL" id="OUN04801.1"/>
    </source>
</evidence>
<feature type="chain" id="PRO_5013209205" evidence="1">
    <location>
        <begin position="23"/>
        <end position="522"/>
    </location>
</feature>
<dbReference type="eggNOG" id="ENOG5032WUT">
    <property type="taxonomic scope" value="Bacteria"/>
</dbReference>
<feature type="signal peptide" evidence="1">
    <location>
        <begin position="1"/>
        <end position="22"/>
    </location>
</feature>
<evidence type="ECO:0000256" key="1">
    <source>
        <dbReference type="SAM" id="SignalP"/>
    </source>
</evidence>
<reference evidence="3" key="1">
    <citation type="submission" date="2017-04" db="EMBL/GenBank/DDBJ databases">
        <title>Function of individual gut microbiota members based on whole genome sequencing of pure cultures obtained from chicken caecum.</title>
        <authorList>
            <person name="Medvecky M."/>
            <person name="Cejkova D."/>
            <person name="Polansky O."/>
            <person name="Karasova D."/>
            <person name="Kubasova T."/>
            <person name="Cizek A."/>
            <person name="Rychlik I."/>
        </authorList>
    </citation>
    <scope>NUCLEOTIDE SEQUENCE [LARGE SCALE GENOMIC DNA]</scope>
    <source>
        <strain evidence="3">An90</strain>
    </source>
</reference>